<sequence>MSLRRSTFSSAHLSSWRLPILLPSLLHSLICSCNFDSKLASALSIESDYHAALNSLNTCFSAASALRLPELQAFFVASTLHVRLFHWDDPATVGAASRQSSELWEPFILIGSIQAITSGSMSPHLERTRGGLCDISITSAQRRTEGIPRRKAVVEEVTLNSGALRASLADIISLTPKMEPISLK</sequence>
<evidence type="ECO:0000313" key="2">
    <source>
        <dbReference type="Proteomes" id="UP000236161"/>
    </source>
</evidence>
<gene>
    <name evidence="1" type="ORF">AXF42_Ash008631</name>
</gene>
<dbReference type="STRING" id="1088818.A0A2I0B1Y8"/>
<reference evidence="1 2" key="1">
    <citation type="journal article" date="2017" name="Nature">
        <title>The Apostasia genome and the evolution of orchids.</title>
        <authorList>
            <person name="Zhang G.Q."/>
            <person name="Liu K.W."/>
            <person name="Li Z."/>
            <person name="Lohaus R."/>
            <person name="Hsiao Y.Y."/>
            <person name="Niu S.C."/>
            <person name="Wang J.Y."/>
            <person name="Lin Y.C."/>
            <person name="Xu Q."/>
            <person name="Chen L.J."/>
            <person name="Yoshida K."/>
            <person name="Fujiwara S."/>
            <person name="Wang Z.W."/>
            <person name="Zhang Y.Q."/>
            <person name="Mitsuda N."/>
            <person name="Wang M."/>
            <person name="Liu G.H."/>
            <person name="Pecoraro L."/>
            <person name="Huang H.X."/>
            <person name="Xiao X.J."/>
            <person name="Lin M."/>
            <person name="Wu X.Y."/>
            <person name="Wu W.L."/>
            <person name="Chen Y.Y."/>
            <person name="Chang S.B."/>
            <person name="Sakamoto S."/>
            <person name="Ohme-Takagi M."/>
            <person name="Yagi M."/>
            <person name="Zeng S.J."/>
            <person name="Shen C.Y."/>
            <person name="Yeh C.M."/>
            <person name="Luo Y.B."/>
            <person name="Tsai W.C."/>
            <person name="Van de Peer Y."/>
            <person name="Liu Z.J."/>
        </authorList>
    </citation>
    <scope>NUCLEOTIDE SEQUENCE [LARGE SCALE GENOMIC DNA]</scope>
    <source>
        <strain evidence="2">cv. Shenzhen</strain>
        <tissue evidence="1">Stem</tissue>
    </source>
</reference>
<accession>A0A2I0B1Y8</accession>
<proteinExistence type="predicted"/>
<name>A0A2I0B1Y8_9ASPA</name>
<keyword evidence="2" id="KW-1185">Reference proteome</keyword>
<dbReference type="AlphaFoldDB" id="A0A2I0B1Y8"/>
<dbReference type="PROSITE" id="PS51257">
    <property type="entry name" value="PROKAR_LIPOPROTEIN"/>
    <property type="match status" value="1"/>
</dbReference>
<protein>
    <submittedName>
        <fullName evidence="1">Uncharacterized protein</fullName>
    </submittedName>
</protein>
<evidence type="ECO:0000313" key="1">
    <source>
        <dbReference type="EMBL" id="PKA61800.1"/>
    </source>
</evidence>
<dbReference type="Proteomes" id="UP000236161">
    <property type="component" value="Unassembled WGS sequence"/>
</dbReference>
<dbReference type="EMBL" id="KZ451923">
    <property type="protein sequence ID" value="PKA61800.1"/>
    <property type="molecule type" value="Genomic_DNA"/>
</dbReference>
<organism evidence="1 2">
    <name type="scientific">Apostasia shenzhenica</name>
    <dbReference type="NCBI Taxonomy" id="1088818"/>
    <lineage>
        <taxon>Eukaryota</taxon>
        <taxon>Viridiplantae</taxon>
        <taxon>Streptophyta</taxon>
        <taxon>Embryophyta</taxon>
        <taxon>Tracheophyta</taxon>
        <taxon>Spermatophyta</taxon>
        <taxon>Magnoliopsida</taxon>
        <taxon>Liliopsida</taxon>
        <taxon>Asparagales</taxon>
        <taxon>Orchidaceae</taxon>
        <taxon>Apostasioideae</taxon>
        <taxon>Apostasia</taxon>
    </lineage>
</organism>